<dbReference type="EMBL" id="BJNY01000003">
    <property type="protein sequence ID" value="GED05219.1"/>
    <property type="molecule type" value="Genomic_DNA"/>
</dbReference>
<keyword evidence="4" id="KW-0503">Monooxygenase</keyword>
<dbReference type="InterPro" id="IPR011251">
    <property type="entry name" value="Luciferase-like_dom"/>
</dbReference>
<evidence type="ECO:0000256" key="1">
    <source>
        <dbReference type="ARBA" id="ARBA00022630"/>
    </source>
</evidence>
<dbReference type="GO" id="GO:0016705">
    <property type="term" value="F:oxidoreductase activity, acting on paired donors, with incorporation or reduction of molecular oxygen"/>
    <property type="evidence" value="ECO:0007669"/>
    <property type="project" value="InterPro"/>
</dbReference>
<keyword evidence="1 6" id="KW-0285">Flavoprotein</keyword>
<feature type="domain" description="Luciferase-like" evidence="7">
    <location>
        <begin position="8"/>
        <end position="373"/>
    </location>
</feature>
<dbReference type="PANTHER" id="PTHR30011:SF16">
    <property type="entry name" value="C2H2 FINGER DOMAIN TRANSCRIPTION FACTOR (EUROFUNG)-RELATED"/>
    <property type="match status" value="1"/>
</dbReference>
<comment type="caution">
    <text evidence="8">The sequence shown here is derived from an EMBL/GenBank/DDBJ whole genome shotgun (WGS) entry which is preliminary data.</text>
</comment>
<proteinExistence type="inferred from homology"/>
<dbReference type="SUPFAM" id="SSF51679">
    <property type="entry name" value="Bacterial luciferase-like"/>
    <property type="match status" value="1"/>
</dbReference>
<gene>
    <name evidence="8" type="ORF">AUR04nite_07510</name>
</gene>
<feature type="binding site" evidence="6">
    <location>
        <position position="200"/>
    </location>
    <ligand>
        <name>FMN</name>
        <dbReference type="ChEBI" id="CHEBI:58210"/>
    </ligand>
</feature>
<dbReference type="AlphaFoldDB" id="A0A4Y4DIU6"/>
<dbReference type="Pfam" id="PF00296">
    <property type="entry name" value="Bac_luciferase"/>
    <property type="match status" value="1"/>
</dbReference>
<evidence type="ECO:0000256" key="6">
    <source>
        <dbReference type="PIRSR" id="PIRSR000337-1"/>
    </source>
</evidence>
<accession>A0A4Y4DIU6</accession>
<dbReference type="PANTHER" id="PTHR30011">
    <property type="entry name" value="ALKANESULFONATE MONOOXYGENASE-RELATED"/>
    <property type="match status" value="1"/>
</dbReference>
<reference evidence="8 9" key="1">
    <citation type="submission" date="2019-06" db="EMBL/GenBank/DDBJ databases">
        <title>Whole genome shotgun sequence of Glutamicibacter uratoxydans NBRC 15515.</title>
        <authorList>
            <person name="Hosoyama A."/>
            <person name="Uohara A."/>
            <person name="Ohji S."/>
            <person name="Ichikawa N."/>
        </authorList>
    </citation>
    <scope>NUCLEOTIDE SEQUENCE [LARGE SCALE GENOMIC DNA]</scope>
    <source>
        <strain evidence="8 9">NBRC 15515</strain>
    </source>
</reference>
<evidence type="ECO:0000256" key="3">
    <source>
        <dbReference type="ARBA" id="ARBA00023002"/>
    </source>
</evidence>
<dbReference type="InterPro" id="IPR051260">
    <property type="entry name" value="Diverse_substr_monoxygenases"/>
</dbReference>
<protein>
    <submittedName>
        <fullName evidence="8">Flavin-dependent oxidoreductase F420-dependent methylene-tetrahydromethanopterin reductase</fullName>
    </submittedName>
</protein>
<evidence type="ECO:0000256" key="4">
    <source>
        <dbReference type="ARBA" id="ARBA00023033"/>
    </source>
</evidence>
<dbReference type="OrthoDB" id="3265338at2"/>
<keyword evidence="3" id="KW-0560">Oxidoreductase</keyword>
<organism evidence="8 9">
    <name type="scientific">Glutamicibacter uratoxydans</name>
    <name type="common">Arthrobacter uratoxydans</name>
    <dbReference type="NCBI Taxonomy" id="43667"/>
    <lineage>
        <taxon>Bacteria</taxon>
        <taxon>Bacillati</taxon>
        <taxon>Actinomycetota</taxon>
        <taxon>Actinomycetes</taxon>
        <taxon>Micrococcales</taxon>
        <taxon>Micrococcaceae</taxon>
        <taxon>Glutamicibacter</taxon>
    </lineage>
</organism>
<dbReference type="GO" id="GO:0004497">
    <property type="term" value="F:monooxygenase activity"/>
    <property type="evidence" value="ECO:0007669"/>
    <property type="project" value="UniProtKB-KW"/>
</dbReference>
<dbReference type="RefSeq" id="WP_141362079.1">
    <property type="nucleotide sequence ID" value="NZ_BAAAJL010000001.1"/>
</dbReference>
<feature type="binding site" evidence="6">
    <location>
        <position position="96"/>
    </location>
    <ligand>
        <name>FMN</name>
        <dbReference type="ChEBI" id="CHEBI:58210"/>
    </ligand>
</feature>
<dbReference type="PIRSF" id="PIRSF000337">
    <property type="entry name" value="NTA_MOA"/>
    <property type="match status" value="1"/>
</dbReference>
<feature type="binding site" evidence="6">
    <location>
        <position position="146"/>
    </location>
    <ligand>
        <name>FMN</name>
        <dbReference type="ChEBI" id="CHEBI:58210"/>
    </ligand>
</feature>
<dbReference type="InterPro" id="IPR016215">
    <property type="entry name" value="NTA_MOA"/>
</dbReference>
<comment type="similarity">
    <text evidence="5">Belongs to the NtaA/SnaA/DszA monooxygenase family.</text>
</comment>
<evidence type="ECO:0000313" key="9">
    <source>
        <dbReference type="Proteomes" id="UP000316612"/>
    </source>
</evidence>
<evidence type="ECO:0000256" key="5">
    <source>
        <dbReference type="ARBA" id="ARBA00033748"/>
    </source>
</evidence>
<evidence type="ECO:0000256" key="2">
    <source>
        <dbReference type="ARBA" id="ARBA00022643"/>
    </source>
</evidence>
<name>A0A4Y4DIU6_GLUUR</name>
<keyword evidence="2 6" id="KW-0288">FMN</keyword>
<sequence length="442" mass="49397">MSTQHQLRFGVFFQGVNSSTIWRSEASGSQTDFSSFRRLAQTAERGLFSAFFLGEGLRLREHLGRIHELDVAGRPDAQTMLAALAAVTSNIGLVATQNTTYNDPADLARRLASLDLISQGRAAWNVVTTHNAWTGENFRRGGYLEHSQRYTHAEEFVQTVRRIWAGGPVHHRGEHYTVDYTGTLPASTQQRPVLFQAGDSAEGRDFAARQTDVIFSAHVGLQDALDFRQDINQRSVNAGRSPYAVKIMPSAEFIIDQTPEAAAEKHRWVREQQIGPQQALAYLEQFWGTRLEDVDPYGPLPDFDPVVQRSSVTRGSGFQGAKTLELAASWRAEARAKGQNIIQFVRGRSHRPEHTFTGSYDQVAERLADYARQRAVDGFNISPWLIPTGIDDIVNHLVPRLQERGIYPQSYAGTLRENLGLTIDHDHELHAQGLLPVEQEAS</sequence>
<dbReference type="InterPro" id="IPR036661">
    <property type="entry name" value="Luciferase-like_sf"/>
</dbReference>
<dbReference type="Gene3D" id="3.20.20.30">
    <property type="entry name" value="Luciferase-like domain"/>
    <property type="match status" value="1"/>
</dbReference>
<evidence type="ECO:0000259" key="7">
    <source>
        <dbReference type="Pfam" id="PF00296"/>
    </source>
</evidence>
<dbReference type="Proteomes" id="UP000316612">
    <property type="component" value="Unassembled WGS sequence"/>
</dbReference>
<keyword evidence="9" id="KW-1185">Reference proteome</keyword>
<feature type="binding site" evidence="6">
    <location>
        <position position="150"/>
    </location>
    <ligand>
        <name>FMN</name>
        <dbReference type="ChEBI" id="CHEBI:58210"/>
    </ligand>
</feature>
<evidence type="ECO:0000313" key="8">
    <source>
        <dbReference type="EMBL" id="GED05219.1"/>
    </source>
</evidence>